<evidence type="ECO:0000313" key="1">
    <source>
        <dbReference type="EMBL" id="SEN04905.1"/>
    </source>
</evidence>
<protein>
    <submittedName>
        <fullName evidence="1">Uncharacterized protein</fullName>
    </submittedName>
</protein>
<accession>A0A1H8DCT3</accession>
<dbReference type="Proteomes" id="UP000198553">
    <property type="component" value="Unassembled WGS sequence"/>
</dbReference>
<dbReference type="STRING" id="930146.SAMN05192533_108165"/>
<gene>
    <name evidence="1" type="ORF">SAMN05192533_108165</name>
</gene>
<dbReference type="AlphaFoldDB" id="A0A1H8DCT3"/>
<reference evidence="2" key="1">
    <citation type="submission" date="2016-10" db="EMBL/GenBank/DDBJ databases">
        <authorList>
            <person name="Varghese N."/>
            <person name="Submissions S."/>
        </authorList>
    </citation>
    <scope>NUCLEOTIDE SEQUENCE [LARGE SCALE GENOMIC DNA]</scope>
    <source>
        <strain evidence="2">B48,IBRC-M 10115,DSM 25386,CECT 8001</strain>
    </source>
</reference>
<sequence>MSCLSSTMELFNEATNLLLSKGLEVRSPYIPYLEKIDMVEKQQFLAGWWGKQRPLTAAEIAHLYSNINGHNRNNWLWTSITDRRYKRLHETWEGDS</sequence>
<name>A0A1H8DCT3_9BACI</name>
<evidence type="ECO:0000313" key="2">
    <source>
        <dbReference type="Proteomes" id="UP000198553"/>
    </source>
</evidence>
<dbReference type="EMBL" id="FOBW01000008">
    <property type="protein sequence ID" value="SEN04905.1"/>
    <property type="molecule type" value="Genomic_DNA"/>
</dbReference>
<keyword evidence="2" id="KW-1185">Reference proteome</keyword>
<organism evidence="1 2">
    <name type="scientific">Mesobacillus persicus</name>
    <dbReference type="NCBI Taxonomy" id="930146"/>
    <lineage>
        <taxon>Bacteria</taxon>
        <taxon>Bacillati</taxon>
        <taxon>Bacillota</taxon>
        <taxon>Bacilli</taxon>
        <taxon>Bacillales</taxon>
        <taxon>Bacillaceae</taxon>
        <taxon>Mesobacillus</taxon>
    </lineage>
</organism>
<dbReference type="RefSeq" id="WP_170843866.1">
    <property type="nucleotide sequence ID" value="NZ_FOBW01000008.1"/>
</dbReference>
<proteinExistence type="predicted"/>